<dbReference type="AlphaFoldDB" id="A0A8H3ET75"/>
<keyword evidence="2" id="KW-0472">Membrane</keyword>
<feature type="transmembrane region" description="Helical" evidence="2">
    <location>
        <begin position="55"/>
        <end position="76"/>
    </location>
</feature>
<organism evidence="3 4">
    <name type="scientific">Imshaugia aleurites</name>
    <dbReference type="NCBI Taxonomy" id="172621"/>
    <lineage>
        <taxon>Eukaryota</taxon>
        <taxon>Fungi</taxon>
        <taxon>Dikarya</taxon>
        <taxon>Ascomycota</taxon>
        <taxon>Pezizomycotina</taxon>
        <taxon>Lecanoromycetes</taxon>
        <taxon>OSLEUM clade</taxon>
        <taxon>Lecanoromycetidae</taxon>
        <taxon>Lecanorales</taxon>
        <taxon>Lecanorineae</taxon>
        <taxon>Parmeliaceae</taxon>
        <taxon>Imshaugia</taxon>
    </lineage>
</organism>
<dbReference type="Pfam" id="PF11374">
    <property type="entry name" value="DUF3176"/>
    <property type="match status" value="1"/>
</dbReference>
<evidence type="ECO:0000313" key="4">
    <source>
        <dbReference type="Proteomes" id="UP000664534"/>
    </source>
</evidence>
<feature type="region of interest" description="Disordered" evidence="1">
    <location>
        <begin position="1"/>
        <end position="34"/>
    </location>
</feature>
<gene>
    <name evidence="3" type="ORF">IMSHALPRED_006686</name>
</gene>
<evidence type="ECO:0000256" key="2">
    <source>
        <dbReference type="SAM" id="Phobius"/>
    </source>
</evidence>
<feature type="compositionally biased region" description="Polar residues" evidence="1">
    <location>
        <begin position="1"/>
        <end position="19"/>
    </location>
</feature>
<sequence length="545" mass="59596">MPTSTWSSSHLGSRVQDANANPDERDANTQTPLLQKTPLKPVTVSKRIALLLQNWWLWEIVSASTAVLAATINSVISFSATIARLSITSAVGASISQSKWLWYRQDKPHPLTDIQLFDDASRGPWGAMSLLISIKPRHLAIVGSIIITMMLLFDPFLQQVVVYPDRLVASDQVATIVRAQRYQARSDEGLPLPSVVDLSMKAAIYSGIFDIDNRADVKVDHFCSTGNCTWNGFSSLAVCSKCHNITSFVEKTCNENGCYGLSLPGGPSLLGFGGQINSSVTHVSTDLDDIEASVVRFSSLISKRIDESDEVVAWECALSYCVNTYSASVSGGDVEQKIENTWRNNSASHSQGSDLIYNPPQSIINITANASTFKVAGLAANAMNSFMCKTFTGSGGIDSSGSAFSSDVIHALYDIKDYSKCIENLATSMTNNVRQQNDSGSSPVEGIAYKTETYVQVRWAWFAYPATVLALSLLLLLGTIIESRRRDILIWKSSNLALLLHGKGLELKQNDHVAVNTLSEMGEMAKDIEIELIQTSDEEWKLVQR</sequence>
<reference evidence="3" key="1">
    <citation type="submission" date="2021-03" db="EMBL/GenBank/DDBJ databases">
        <authorList>
            <person name="Tagirdzhanova G."/>
        </authorList>
    </citation>
    <scope>NUCLEOTIDE SEQUENCE</scope>
</reference>
<dbReference type="InterPro" id="IPR021514">
    <property type="entry name" value="DUF3176"/>
</dbReference>
<dbReference type="Proteomes" id="UP000664534">
    <property type="component" value="Unassembled WGS sequence"/>
</dbReference>
<keyword evidence="4" id="KW-1185">Reference proteome</keyword>
<name>A0A8H3ET75_9LECA</name>
<feature type="transmembrane region" description="Helical" evidence="2">
    <location>
        <begin position="138"/>
        <end position="157"/>
    </location>
</feature>
<proteinExistence type="predicted"/>
<keyword evidence="2" id="KW-0812">Transmembrane</keyword>
<evidence type="ECO:0000256" key="1">
    <source>
        <dbReference type="SAM" id="MobiDB-lite"/>
    </source>
</evidence>
<accession>A0A8H3ET75</accession>
<evidence type="ECO:0000313" key="3">
    <source>
        <dbReference type="EMBL" id="CAF9908481.1"/>
    </source>
</evidence>
<dbReference type="OrthoDB" id="5376804at2759"/>
<comment type="caution">
    <text evidence="3">The sequence shown here is derived from an EMBL/GenBank/DDBJ whole genome shotgun (WGS) entry which is preliminary data.</text>
</comment>
<dbReference type="EMBL" id="CAJPDT010000004">
    <property type="protein sequence ID" value="CAF9908481.1"/>
    <property type="molecule type" value="Genomic_DNA"/>
</dbReference>
<dbReference type="PANTHER" id="PTHR35394:SF5">
    <property type="entry name" value="DUF3176 DOMAIN-CONTAINING PROTEIN"/>
    <property type="match status" value="1"/>
</dbReference>
<protein>
    <submittedName>
        <fullName evidence="3">Uncharacterized protein</fullName>
    </submittedName>
</protein>
<keyword evidence="2" id="KW-1133">Transmembrane helix</keyword>
<feature type="transmembrane region" description="Helical" evidence="2">
    <location>
        <begin position="459"/>
        <end position="481"/>
    </location>
</feature>
<dbReference type="PANTHER" id="PTHR35394">
    <property type="entry name" value="DUF3176 DOMAIN-CONTAINING PROTEIN"/>
    <property type="match status" value="1"/>
</dbReference>